<evidence type="ECO:0000313" key="6">
    <source>
        <dbReference type="Proteomes" id="UP000006230"/>
    </source>
</evidence>
<dbReference type="InterPro" id="IPR051321">
    <property type="entry name" value="PHA/PHB_synthase"/>
</dbReference>
<dbReference type="OrthoDB" id="7208816at2"/>
<evidence type="ECO:0000259" key="4">
    <source>
        <dbReference type="Pfam" id="PF12551"/>
    </source>
</evidence>
<keyword evidence="6" id="KW-1185">Reference proteome</keyword>
<keyword evidence="1" id="KW-0808">Transferase</keyword>
<evidence type="ECO:0000256" key="1">
    <source>
        <dbReference type="ARBA" id="ARBA00022679"/>
    </source>
</evidence>
<reference evidence="5 6" key="1">
    <citation type="journal article" date="2010" name="J. Bacteriol.">
        <title>Genome sequences of Pelagibaca bermudensis HTCC2601T and Maritimibacter alkaliphilus HTCC2654T, the type strains of two marine Roseobacter genera.</title>
        <authorList>
            <person name="Thrash J.C."/>
            <person name="Cho J.C."/>
            <person name="Ferriera S."/>
            <person name="Johnson J."/>
            <person name="Vergin K.L."/>
            <person name="Giovannoni S.J."/>
        </authorList>
    </citation>
    <scope>NUCLEOTIDE SEQUENCE [LARGE SCALE GENOMIC DNA]</scope>
    <source>
        <strain evidence="6">DSM 26914 / JCM 13377 / KCTC 12554 / HTCC2601</strain>
    </source>
</reference>
<gene>
    <name evidence="5" type="ORF">R2601_16820</name>
</gene>
<dbReference type="GO" id="GO:0042619">
    <property type="term" value="P:poly-hydroxybutyrate biosynthetic process"/>
    <property type="evidence" value="ECO:0007669"/>
    <property type="project" value="InterPro"/>
</dbReference>
<dbReference type="PANTHER" id="PTHR36837:SF5">
    <property type="entry name" value="POLY-3-HYDROXYBUTYRATE SYNTHASE"/>
    <property type="match status" value="1"/>
</dbReference>
<evidence type="ECO:0000256" key="2">
    <source>
        <dbReference type="ARBA" id="ARBA00023315"/>
    </source>
</evidence>
<dbReference type="AlphaFoldDB" id="Q0FHT3"/>
<sequence length="579" mass="64087">MEHAGPITPAVAVPVRETQAHDAIDRSYHAALGSLTGGLSPMGLATAWFDWAAHLAGSPAKQAELHERAVANAAKAVQAAVSCPLHPASESCDAMAADKRFRDKEWQRAPYNLLAQWFLLTEDWWDAATRGVQGMAPRHAQIVNFATRQTLDMLAPSNYAATNPVVLDRTREEHGANLLRGLRNWMEDFARDAEGAPPETGGFKVGETLATTPGEVVYRNRLIELIRYRPTTESVQAEPLLIVPAWIMKYYILDLSAHNSMVRFLLDQGIEVYMISWLNPGEEDADLGLEDYVRLGIFDALEVIERAVPGQKIHAAGYCLGGTLLSIAAAAMARDGDARLASLTLLAAQVDFTEAGEITLFIDDSQVAFLEDIMAEQGYLKPDQMAGAFQMLRSNDLIWSRTIREYLLGERGSMNDLMAWNADATRMPARMHAEYLRKLFLENRLALGQYSVGGRPISLEDIEVPVFAVGTERDHVAPWRSAWKITRFADGENTFVLTSGGHNAGIVSEPGHPRRHFRAGPVPGHATDPDLWIKAHAVRDGSWWPEWTEWLERHSSERRHVEAAPLPSLCAAPGRYVFG</sequence>
<dbReference type="eggNOG" id="COG3243">
    <property type="taxonomic scope" value="Bacteria"/>
</dbReference>
<dbReference type="Proteomes" id="UP000006230">
    <property type="component" value="Unassembled WGS sequence"/>
</dbReference>
<evidence type="ECO:0000259" key="3">
    <source>
        <dbReference type="Pfam" id="PF07167"/>
    </source>
</evidence>
<protein>
    <submittedName>
        <fullName evidence="5">Putative poly-beta-hydroxyalkanoate synthase</fullName>
    </submittedName>
</protein>
<dbReference type="STRING" id="314265.R2601_16820"/>
<proteinExistence type="predicted"/>
<organism evidence="5 6">
    <name type="scientific">Salipiger bermudensis (strain DSM 26914 / JCM 13377 / KCTC 12554 / HTCC2601)</name>
    <name type="common">Pelagibaca bermudensis</name>
    <dbReference type="NCBI Taxonomy" id="314265"/>
    <lineage>
        <taxon>Bacteria</taxon>
        <taxon>Pseudomonadati</taxon>
        <taxon>Pseudomonadota</taxon>
        <taxon>Alphaproteobacteria</taxon>
        <taxon>Rhodobacterales</taxon>
        <taxon>Roseobacteraceae</taxon>
        <taxon>Salipiger</taxon>
    </lineage>
</organism>
<dbReference type="SUPFAM" id="SSF53474">
    <property type="entry name" value="alpha/beta-Hydrolases"/>
    <property type="match status" value="1"/>
</dbReference>
<dbReference type="InterPro" id="IPR029058">
    <property type="entry name" value="AB_hydrolase_fold"/>
</dbReference>
<dbReference type="InterPro" id="IPR010941">
    <property type="entry name" value="PhaC_N"/>
</dbReference>
<dbReference type="PANTHER" id="PTHR36837">
    <property type="entry name" value="POLY(3-HYDROXYALKANOATE) POLYMERASE SUBUNIT PHAC"/>
    <property type="match status" value="1"/>
</dbReference>
<comment type="caution">
    <text evidence="5">The sequence shown here is derived from an EMBL/GenBank/DDBJ whole genome shotgun (WGS) entry which is preliminary data.</text>
</comment>
<dbReference type="Pfam" id="PF12551">
    <property type="entry name" value="PHBC_N"/>
    <property type="match status" value="1"/>
</dbReference>
<dbReference type="EMBL" id="AATQ01000068">
    <property type="protein sequence ID" value="EAU43741.1"/>
    <property type="molecule type" value="Genomic_DNA"/>
</dbReference>
<feature type="domain" description="Poly-beta-hydroxybutyrate polymerase N-terminal" evidence="3">
    <location>
        <begin position="98"/>
        <end position="265"/>
    </location>
</feature>
<dbReference type="Gene3D" id="3.40.50.1820">
    <property type="entry name" value="alpha/beta hydrolase"/>
    <property type="match status" value="1"/>
</dbReference>
<dbReference type="Pfam" id="PF07167">
    <property type="entry name" value="PhaC_N"/>
    <property type="match status" value="1"/>
</dbReference>
<dbReference type="GO" id="GO:0016746">
    <property type="term" value="F:acyltransferase activity"/>
    <property type="evidence" value="ECO:0007669"/>
    <property type="project" value="UniProtKB-KW"/>
</dbReference>
<accession>Q0FHT3</accession>
<evidence type="ECO:0000313" key="5">
    <source>
        <dbReference type="EMBL" id="EAU43741.1"/>
    </source>
</evidence>
<dbReference type="HOGENOM" id="CLU_017387_1_0_5"/>
<name>Q0FHT3_SALBH</name>
<keyword evidence="2" id="KW-0012">Acyltransferase</keyword>
<dbReference type="InterPro" id="IPR022211">
    <property type="entry name" value="PHBC_N"/>
</dbReference>
<dbReference type="RefSeq" id="WP_007796868.1">
    <property type="nucleotide sequence ID" value="NZ_DS022276.1"/>
</dbReference>
<feature type="domain" description="Poly-beta-hydroxybutyrate polymerase N-terminal" evidence="4">
    <location>
        <begin position="21"/>
        <end position="61"/>
    </location>
</feature>